<feature type="binding site" evidence="2">
    <location>
        <position position="91"/>
    </location>
    <ligand>
        <name>Fe cation</name>
        <dbReference type="ChEBI" id="CHEBI:24875"/>
    </ligand>
</feature>
<dbReference type="PANTHER" id="PTHR10458:SF22">
    <property type="entry name" value="PEPTIDE DEFORMYLASE"/>
    <property type="match status" value="1"/>
</dbReference>
<feature type="binding site" evidence="2">
    <location>
        <position position="133"/>
    </location>
    <ligand>
        <name>Fe cation</name>
        <dbReference type="ChEBI" id="CHEBI:24875"/>
    </ligand>
</feature>
<dbReference type="SUPFAM" id="SSF56420">
    <property type="entry name" value="Peptide deformylase"/>
    <property type="match status" value="1"/>
</dbReference>
<reference evidence="3" key="1">
    <citation type="journal article" date="2020" name="mSystems">
        <title>Genome- and Community-Level Interaction Insights into Carbon Utilization and Element Cycling Functions of Hydrothermarchaeota in Hydrothermal Sediment.</title>
        <authorList>
            <person name="Zhou Z."/>
            <person name="Liu Y."/>
            <person name="Xu W."/>
            <person name="Pan J."/>
            <person name="Luo Z.H."/>
            <person name="Li M."/>
        </authorList>
    </citation>
    <scope>NUCLEOTIDE SEQUENCE [LARGE SCALE GENOMIC DNA]</scope>
    <source>
        <strain evidence="3">HyVt-460</strain>
    </source>
</reference>
<dbReference type="GO" id="GO:0006412">
    <property type="term" value="P:translation"/>
    <property type="evidence" value="ECO:0007669"/>
    <property type="project" value="UniProtKB-UniRule"/>
</dbReference>
<dbReference type="AlphaFoldDB" id="A0A7V5RQI1"/>
<dbReference type="HAMAP" id="MF_00163">
    <property type="entry name" value="Pep_deformylase"/>
    <property type="match status" value="1"/>
</dbReference>
<comment type="function">
    <text evidence="2">Removes the formyl group from the N-terminal Met of newly synthesized proteins. Requires at least a dipeptide for an efficient rate of reaction. N-terminal L-methionine is a prerequisite for activity but the enzyme has broad specificity at other positions.</text>
</comment>
<protein>
    <recommendedName>
        <fullName evidence="2">Peptide deformylase</fullName>
        <shortName evidence="2">PDF</shortName>
        <ecNumber evidence="2">3.5.1.88</ecNumber>
    </recommendedName>
    <alternativeName>
        <fullName evidence="2">Polypeptide deformylase</fullName>
    </alternativeName>
</protein>
<dbReference type="InterPro" id="IPR036821">
    <property type="entry name" value="Peptide_deformylase_sf"/>
</dbReference>
<dbReference type="NCBIfam" id="TIGR00079">
    <property type="entry name" value="pept_deformyl"/>
    <property type="match status" value="1"/>
</dbReference>
<feature type="binding site" evidence="2">
    <location>
        <position position="137"/>
    </location>
    <ligand>
        <name>Fe cation</name>
        <dbReference type="ChEBI" id="CHEBI:24875"/>
    </ligand>
</feature>
<feature type="active site" evidence="2">
    <location>
        <position position="134"/>
    </location>
</feature>
<gene>
    <name evidence="2 3" type="primary">def</name>
    <name evidence="3" type="ORF">ENJ15_06115</name>
</gene>
<dbReference type="CDD" id="cd00487">
    <property type="entry name" value="Pep_deformylase"/>
    <property type="match status" value="1"/>
</dbReference>
<sequence>MYKIRYIGDPVLRRATKAIDTFDKSLETTIHNMIVTMHREEGIGLAAPQVGYSLKLCVVDISSIEEEEEPRAFINPEIIDSWGEDILEEGCLSIPDVRDDVSRPEGIRLKYFDENGQPREESFDGWMARVLQHEIDHLNGVLFVDYLPPFKRRIWQQKGLLPEKF</sequence>
<keyword evidence="2" id="KW-0479">Metal-binding</keyword>
<evidence type="ECO:0000256" key="1">
    <source>
        <dbReference type="ARBA" id="ARBA00010759"/>
    </source>
</evidence>
<keyword evidence="2 3" id="KW-0378">Hydrolase</keyword>
<evidence type="ECO:0000256" key="2">
    <source>
        <dbReference type="HAMAP-Rule" id="MF_00163"/>
    </source>
</evidence>
<dbReference type="EC" id="3.5.1.88" evidence="2"/>
<dbReference type="Gene3D" id="3.90.45.10">
    <property type="entry name" value="Peptide deformylase"/>
    <property type="match status" value="1"/>
</dbReference>
<dbReference type="PRINTS" id="PR01576">
    <property type="entry name" value="PDEFORMYLASE"/>
</dbReference>
<comment type="similarity">
    <text evidence="1 2">Belongs to the polypeptide deformylase family.</text>
</comment>
<comment type="catalytic activity">
    <reaction evidence="2">
        <text>N-terminal N-formyl-L-methionyl-[peptide] + H2O = N-terminal L-methionyl-[peptide] + formate</text>
        <dbReference type="Rhea" id="RHEA:24420"/>
        <dbReference type="Rhea" id="RHEA-COMP:10639"/>
        <dbReference type="Rhea" id="RHEA-COMP:10640"/>
        <dbReference type="ChEBI" id="CHEBI:15377"/>
        <dbReference type="ChEBI" id="CHEBI:15740"/>
        <dbReference type="ChEBI" id="CHEBI:49298"/>
        <dbReference type="ChEBI" id="CHEBI:64731"/>
        <dbReference type="EC" id="3.5.1.88"/>
    </reaction>
</comment>
<dbReference type="EMBL" id="DRLI01000235">
    <property type="protein sequence ID" value="HHM02570.1"/>
    <property type="molecule type" value="Genomic_DNA"/>
</dbReference>
<dbReference type="Pfam" id="PF01327">
    <property type="entry name" value="Pep_deformylase"/>
    <property type="match status" value="1"/>
</dbReference>
<comment type="cofactor">
    <cofactor evidence="2">
        <name>Fe(2+)</name>
        <dbReference type="ChEBI" id="CHEBI:29033"/>
    </cofactor>
    <text evidence="2">Binds 1 Fe(2+) ion.</text>
</comment>
<dbReference type="GO" id="GO:0046872">
    <property type="term" value="F:metal ion binding"/>
    <property type="evidence" value="ECO:0007669"/>
    <property type="project" value="UniProtKB-KW"/>
</dbReference>
<dbReference type="NCBIfam" id="NF001159">
    <property type="entry name" value="PRK00150.1-3"/>
    <property type="match status" value="1"/>
</dbReference>
<keyword evidence="2" id="KW-0408">Iron</keyword>
<evidence type="ECO:0000313" key="3">
    <source>
        <dbReference type="EMBL" id="HHM02570.1"/>
    </source>
</evidence>
<dbReference type="GO" id="GO:0042586">
    <property type="term" value="F:peptide deformylase activity"/>
    <property type="evidence" value="ECO:0007669"/>
    <property type="project" value="UniProtKB-UniRule"/>
</dbReference>
<name>A0A7V5RQI1_CALAY</name>
<dbReference type="Proteomes" id="UP000885771">
    <property type="component" value="Unassembled WGS sequence"/>
</dbReference>
<comment type="caution">
    <text evidence="3">The sequence shown here is derived from an EMBL/GenBank/DDBJ whole genome shotgun (WGS) entry which is preliminary data.</text>
</comment>
<organism evidence="3">
    <name type="scientific">Caldithrix abyssi</name>
    <dbReference type="NCBI Taxonomy" id="187145"/>
    <lineage>
        <taxon>Bacteria</taxon>
        <taxon>Pseudomonadati</taxon>
        <taxon>Calditrichota</taxon>
        <taxon>Calditrichia</taxon>
        <taxon>Calditrichales</taxon>
        <taxon>Calditrichaceae</taxon>
        <taxon>Caldithrix</taxon>
    </lineage>
</organism>
<dbReference type="PIRSF" id="PIRSF004749">
    <property type="entry name" value="Pep_def"/>
    <property type="match status" value="1"/>
</dbReference>
<accession>A0A7V5RQI1</accession>
<proteinExistence type="inferred from homology"/>
<dbReference type="PANTHER" id="PTHR10458">
    <property type="entry name" value="PEPTIDE DEFORMYLASE"/>
    <property type="match status" value="1"/>
</dbReference>
<keyword evidence="2" id="KW-0648">Protein biosynthesis</keyword>
<dbReference type="InterPro" id="IPR023635">
    <property type="entry name" value="Peptide_deformylase"/>
</dbReference>